<reference evidence="1 2" key="1">
    <citation type="submission" date="2020-07" db="EMBL/GenBank/DDBJ databases">
        <title>Description of Limosilactobacillus balticus sp. nov., Limosilactobacillus agrestis sp. nov., Limosilactobacillus albertensis sp. nov., Limosilactobacillus rudii sp. nov., Limosilactobacillus fastidiosus sp. nov., five novel Limosilactobacillus species isolated from the vertebrate gastrointestinal tract, and proposal of 6 subspecies of Limosilactobacillus reuteri adapted to the gastrointestinal tract of specific vertebrate hosts.</title>
        <authorList>
            <person name="Li F."/>
            <person name="Cheng C."/>
            <person name="Zheng J."/>
            <person name="Quevedo R.M."/>
            <person name="Li J."/>
            <person name="Roos S."/>
            <person name="Gaenzle M.G."/>
            <person name="Walter J."/>
        </authorList>
    </citation>
    <scope>NUCLEOTIDE SEQUENCE [LARGE SCALE GENOMIC DNA]</scope>
    <source>
        <strain evidence="1 2">STM2_1</strain>
    </source>
</reference>
<dbReference type="PANTHER" id="PTHR41317">
    <property type="entry name" value="PD-(D_E)XK NUCLEASE FAMILY TRANSPOSASE"/>
    <property type="match status" value="1"/>
</dbReference>
<evidence type="ECO:0000313" key="1">
    <source>
        <dbReference type="EMBL" id="MBB1098170.1"/>
    </source>
</evidence>
<dbReference type="RefSeq" id="WP_182596882.1">
    <property type="nucleotide sequence ID" value="NZ_JACIVA010000055.1"/>
</dbReference>
<organism evidence="1 2">
    <name type="scientific">Limosilactobacillus rudii</name>
    <dbReference type="NCBI Taxonomy" id="2759755"/>
    <lineage>
        <taxon>Bacteria</taxon>
        <taxon>Bacillati</taxon>
        <taxon>Bacillota</taxon>
        <taxon>Bacilli</taxon>
        <taxon>Lactobacillales</taxon>
        <taxon>Lactobacillaceae</taxon>
        <taxon>Limosilactobacillus</taxon>
    </lineage>
</organism>
<dbReference type="AlphaFoldDB" id="A0A7W3UN56"/>
<dbReference type="NCBIfam" id="TIGR01784">
    <property type="entry name" value="T_den_put_tspse"/>
    <property type="match status" value="1"/>
</dbReference>
<dbReference type="EMBL" id="JACIVA010000055">
    <property type="protein sequence ID" value="MBB1098170.1"/>
    <property type="molecule type" value="Genomic_DNA"/>
</dbReference>
<dbReference type="Pfam" id="PF12784">
    <property type="entry name" value="PDDEXK_2"/>
    <property type="match status" value="1"/>
</dbReference>
<protein>
    <submittedName>
        <fullName evidence="1">Rpn family recombination-promoting nuclease/putative transposase</fullName>
    </submittedName>
</protein>
<keyword evidence="2" id="KW-1185">Reference proteome</keyword>
<comment type="caution">
    <text evidence="1">The sequence shown here is derived from an EMBL/GenBank/DDBJ whole genome shotgun (WGS) entry which is preliminary data.</text>
</comment>
<name>A0A7W3UN56_9LACO</name>
<proteinExistence type="predicted"/>
<sequence>MSRESVRQQDIRRIEQQWYNMTITSDPMFGLVMQNKAICLNLIQRALPELKINKIKQITTQKEVATLAVDRSVRYDVYAEDDHQRIYVVEMQMKNEHNIPSRLRYYQEQIDNDLLEPGADYNKLAHYPTYVIMFCNFDYFGRGWAKYRFDCTCVEDRQLKLGDNRTVVIFNAKAKQFNGNEQIRGFLQLMRNQVVPDDLLVQQVQKEVQAVKNNPERRRGYMKFELDLMDARRAGKNEGKEEAVQNYINFSYKQHLDDQQIIQGIGEILDIPKEKAAEYFAKYTNQ</sequence>
<accession>A0A7W3UN56</accession>
<evidence type="ECO:0000313" key="2">
    <source>
        <dbReference type="Proteomes" id="UP000517106"/>
    </source>
</evidence>
<dbReference type="Proteomes" id="UP000517106">
    <property type="component" value="Unassembled WGS sequence"/>
</dbReference>
<dbReference type="InterPro" id="IPR010106">
    <property type="entry name" value="RpnA"/>
</dbReference>
<dbReference type="PANTHER" id="PTHR41317:SF1">
    <property type="entry name" value="PD-(D_E)XK NUCLEASE FAMILY TRANSPOSASE"/>
    <property type="match status" value="1"/>
</dbReference>
<gene>
    <name evidence="1" type="ORF">H5S09_09495</name>
</gene>